<accession>A0A517VTP5</accession>
<dbReference type="Proteomes" id="UP000318704">
    <property type="component" value="Chromosome"/>
</dbReference>
<dbReference type="EMBL" id="CP037920">
    <property type="protein sequence ID" value="QDT96378.1"/>
    <property type="molecule type" value="Genomic_DNA"/>
</dbReference>
<gene>
    <name evidence="1" type="ORF">V144x_18320</name>
</gene>
<dbReference type="KEGG" id="gaw:V144x_18320"/>
<organism evidence="1 2">
    <name type="scientific">Gimesia aquarii</name>
    <dbReference type="NCBI Taxonomy" id="2527964"/>
    <lineage>
        <taxon>Bacteria</taxon>
        <taxon>Pseudomonadati</taxon>
        <taxon>Planctomycetota</taxon>
        <taxon>Planctomycetia</taxon>
        <taxon>Planctomycetales</taxon>
        <taxon>Planctomycetaceae</taxon>
        <taxon>Gimesia</taxon>
    </lineage>
</organism>
<protein>
    <submittedName>
        <fullName evidence="1">Uncharacterized protein</fullName>
    </submittedName>
</protein>
<dbReference type="AlphaFoldDB" id="A0A517VTP5"/>
<sequence>MARNEQDREDLMREATAFFPRAEIQVEHEADPVFWGQKKNGHFSFYFGSDPVYQFDQNGLLRRAFIAGQLYRTQKNTLARLTRERNSTETVLKRDDLTITQVEVFLQMMADRFQKLDSDFVNKQHVRLIRSLSDNSELELQNLIQDKIKQVLQNSHQLAPRIRGKR</sequence>
<evidence type="ECO:0000313" key="2">
    <source>
        <dbReference type="Proteomes" id="UP000318704"/>
    </source>
</evidence>
<name>A0A517VTP5_9PLAN</name>
<reference evidence="1 2" key="1">
    <citation type="submission" date="2019-03" db="EMBL/GenBank/DDBJ databases">
        <title>Deep-cultivation of Planctomycetes and their phenomic and genomic characterization uncovers novel biology.</title>
        <authorList>
            <person name="Wiegand S."/>
            <person name="Jogler M."/>
            <person name="Boedeker C."/>
            <person name="Pinto D."/>
            <person name="Vollmers J."/>
            <person name="Rivas-Marin E."/>
            <person name="Kohn T."/>
            <person name="Peeters S.H."/>
            <person name="Heuer A."/>
            <person name="Rast P."/>
            <person name="Oberbeckmann S."/>
            <person name="Bunk B."/>
            <person name="Jeske O."/>
            <person name="Meyerdierks A."/>
            <person name="Storesund J.E."/>
            <person name="Kallscheuer N."/>
            <person name="Luecker S."/>
            <person name="Lage O.M."/>
            <person name="Pohl T."/>
            <person name="Merkel B.J."/>
            <person name="Hornburger P."/>
            <person name="Mueller R.-W."/>
            <person name="Bruemmer F."/>
            <person name="Labrenz M."/>
            <person name="Spormann A.M."/>
            <person name="Op den Camp H."/>
            <person name="Overmann J."/>
            <person name="Amann R."/>
            <person name="Jetten M.S.M."/>
            <person name="Mascher T."/>
            <person name="Medema M.H."/>
            <person name="Devos D.P."/>
            <person name="Kaster A.-K."/>
            <person name="Ovreas L."/>
            <person name="Rohde M."/>
            <person name="Galperin M.Y."/>
            <person name="Jogler C."/>
        </authorList>
    </citation>
    <scope>NUCLEOTIDE SEQUENCE [LARGE SCALE GENOMIC DNA]</scope>
    <source>
        <strain evidence="1 2">V144</strain>
    </source>
</reference>
<dbReference type="RefSeq" id="WP_144984388.1">
    <property type="nucleotide sequence ID" value="NZ_CP037920.1"/>
</dbReference>
<proteinExistence type="predicted"/>
<evidence type="ECO:0000313" key="1">
    <source>
        <dbReference type="EMBL" id="QDT96378.1"/>
    </source>
</evidence>